<evidence type="ECO:0000313" key="2">
    <source>
        <dbReference type="EMBL" id="MBZ5738583.1"/>
    </source>
</evidence>
<reference evidence="2 3" key="1">
    <citation type="submission" date="2021-09" db="EMBL/GenBank/DDBJ databases">
        <title>Whole genome sequence of Nocardioides sp. GBK3QG-3.</title>
        <authorList>
            <person name="Tuo L."/>
        </authorList>
    </citation>
    <scope>NUCLEOTIDE SEQUENCE [LARGE SCALE GENOMIC DNA]</scope>
    <source>
        <strain evidence="2 3">GBK3QG-3</strain>
    </source>
</reference>
<keyword evidence="3" id="KW-1185">Reference proteome</keyword>
<gene>
    <name evidence="2" type="ORF">K8U61_10460</name>
</gene>
<protein>
    <submittedName>
        <fullName evidence="2">Cupin domain-containing protein</fullName>
    </submittedName>
</protein>
<dbReference type="Gene3D" id="2.60.120.10">
    <property type="entry name" value="Jelly Rolls"/>
    <property type="match status" value="1"/>
</dbReference>
<accession>A0ABS7UD47</accession>
<feature type="domain" description="(S)-ureidoglycine aminohydrolase cupin" evidence="1">
    <location>
        <begin position="41"/>
        <end position="106"/>
    </location>
</feature>
<evidence type="ECO:0000259" key="1">
    <source>
        <dbReference type="Pfam" id="PF05899"/>
    </source>
</evidence>
<dbReference type="SUPFAM" id="SSF51182">
    <property type="entry name" value="RmlC-like cupins"/>
    <property type="match status" value="1"/>
</dbReference>
<sequence length="113" mass="12129">MSARVLATDAFTVPLTDESHPGIWVDGGWPTAHTALLAEVGGTNVSVWEITDGVVSDIENDEVLLVLVGAGRLRFEDGDTIELQPGACVRVRAGDRTEWTVLSTVRALSITQR</sequence>
<dbReference type="InterPro" id="IPR011051">
    <property type="entry name" value="RmlC_Cupin_sf"/>
</dbReference>
<organism evidence="2 3">
    <name type="scientific">Nocardioides mangrovi</name>
    <dbReference type="NCBI Taxonomy" id="2874580"/>
    <lineage>
        <taxon>Bacteria</taxon>
        <taxon>Bacillati</taxon>
        <taxon>Actinomycetota</taxon>
        <taxon>Actinomycetes</taxon>
        <taxon>Propionibacteriales</taxon>
        <taxon>Nocardioidaceae</taxon>
        <taxon>Nocardioides</taxon>
    </lineage>
</organism>
<dbReference type="Proteomes" id="UP000780875">
    <property type="component" value="Unassembled WGS sequence"/>
</dbReference>
<evidence type="ECO:0000313" key="3">
    <source>
        <dbReference type="Proteomes" id="UP000780875"/>
    </source>
</evidence>
<dbReference type="Pfam" id="PF05899">
    <property type="entry name" value="Cupin_3"/>
    <property type="match status" value="1"/>
</dbReference>
<comment type="caution">
    <text evidence="2">The sequence shown here is derived from an EMBL/GenBank/DDBJ whole genome shotgun (WGS) entry which is preliminary data.</text>
</comment>
<name>A0ABS7UD47_9ACTN</name>
<dbReference type="EMBL" id="JAIQZJ010000005">
    <property type="protein sequence ID" value="MBZ5738583.1"/>
    <property type="molecule type" value="Genomic_DNA"/>
</dbReference>
<dbReference type="InterPro" id="IPR014710">
    <property type="entry name" value="RmlC-like_jellyroll"/>
</dbReference>
<proteinExistence type="predicted"/>
<dbReference type="InterPro" id="IPR008579">
    <property type="entry name" value="UGlyAH_Cupin_dom"/>
</dbReference>
<dbReference type="PANTHER" id="PTHR40943:SF1">
    <property type="entry name" value="CYTOPLASMIC PROTEIN"/>
    <property type="match status" value="1"/>
</dbReference>
<dbReference type="RefSeq" id="WP_224122954.1">
    <property type="nucleotide sequence ID" value="NZ_JAIQZJ010000005.1"/>
</dbReference>
<dbReference type="PANTHER" id="PTHR40943">
    <property type="entry name" value="CYTOPLASMIC PROTEIN-RELATED"/>
    <property type="match status" value="1"/>
</dbReference>